<evidence type="ECO:0000313" key="1">
    <source>
        <dbReference type="EMBL" id="TFY83145.1"/>
    </source>
</evidence>
<reference evidence="1 2" key="1">
    <citation type="submission" date="2019-02" db="EMBL/GenBank/DDBJ databases">
        <title>Genome sequencing of the rare red list fungi Hericium alpestre (H. flagellum).</title>
        <authorList>
            <person name="Buettner E."/>
            <person name="Kellner H."/>
        </authorList>
    </citation>
    <scope>NUCLEOTIDE SEQUENCE [LARGE SCALE GENOMIC DNA]</scope>
    <source>
        <strain evidence="1 2">DSM 108284</strain>
    </source>
</reference>
<dbReference type="STRING" id="135208.A0A4Z0A8T2"/>
<dbReference type="OrthoDB" id="61113at2759"/>
<dbReference type="Gene3D" id="3.40.630.30">
    <property type="match status" value="1"/>
</dbReference>
<dbReference type="Proteomes" id="UP000298061">
    <property type="component" value="Unassembled WGS sequence"/>
</dbReference>
<protein>
    <recommendedName>
        <fullName evidence="3">N-acetyltransferase domain-containing protein</fullName>
    </recommendedName>
</protein>
<name>A0A4Z0A8T2_9AGAM</name>
<dbReference type="EMBL" id="SFCI01000049">
    <property type="protein sequence ID" value="TFY83145.1"/>
    <property type="molecule type" value="Genomic_DNA"/>
</dbReference>
<proteinExistence type="predicted"/>
<sequence length="184" mass="20375">MPDFPVRLLKNPTAAQVDETVSLCLRAYEGDKTVDCLVGGDQSLVDPLFRAMIRATTAGGEFYVVVNHSEKILGLGLWFGPGEDLFSTEEQRKLGFNDFFGRLSPEAQKWWTETYPAKVGEFLTHHLGPQGGLNSFFLSNLATDPAFQRTSVATKIVDTVFQQAVAEDNRLVLMAGNAKNVRLY</sequence>
<evidence type="ECO:0000313" key="2">
    <source>
        <dbReference type="Proteomes" id="UP000298061"/>
    </source>
</evidence>
<dbReference type="AlphaFoldDB" id="A0A4Z0A8T2"/>
<gene>
    <name evidence="1" type="ORF">EWM64_g866</name>
</gene>
<accession>A0A4Z0A8T2</accession>
<organism evidence="1 2">
    <name type="scientific">Hericium alpestre</name>
    <dbReference type="NCBI Taxonomy" id="135208"/>
    <lineage>
        <taxon>Eukaryota</taxon>
        <taxon>Fungi</taxon>
        <taxon>Dikarya</taxon>
        <taxon>Basidiomycota</taxon>
        <taxon>Agaricomycotina</taxon>
        <taxon>Agaricomycetes</taxon>
        <taxon>Russulales</taxon>
        <taxon>Hericiaceae</taxon>
        <taxon>Hericium</taxon>
    </lineage>
</organism>
<dbReference type="SUPFAM" id="SSF55729">
    <property type="entry name" value="Acyl-CoA N-acyltransferases (Nat)"/>
    <property type="match status" value="1"/>
</dbReference>
<evidence type="ECO:0008006" key="3">
    <source>
        <dbReference type="Google" id="ProtNLM"/>
    </source>
</evidence>
<comment type="caution">
    <text evidence="1">The sequence shown here is derived from an EMBL/GenBank/DDBJ whole genome shotgun (WGS) entry which is preliminary data.</text>
</comment>
<dbReference type="InterPro" id="IPR016181">
    <property type="entry name" value="Acyl_CoA_acyltransferase"/>
</dbReference>
<keyword evidence="2" id="KW-1185">Reference proteome</keyword>